<dbReference type="GO" id="GO:0001042">
    <property type="term" value="F:RNA polymerase I core binding"/>
    <property type="evidence" value="ECO:0007669"/>
    <property type="project" value="TreeGrafter"/>
</dbReference>
<evidence type="ECO:0000313" key="4">
    <source>
        <dbReference type="Proteomes" id="UP001328107"/>
    </source>
</evidence>
<dbReference type="EMBL" id="BTRK01000003">
    <property type="protein sequence ID" value="GMR42002.1"/>
    <property type="molecule type" value="Genomic_DNA"/>
</dbReference>
<evidence type="ECO:0000256" key="1">
    <source>
        <dbReference type="ARBA" id="ARBA00010098"/>
    </source>
</evidence>
<dbReference type="GO" id="GO:0005634">
    <property type="term" value="C:nucleus"/>
    <property type="evidence" value="ECO:0007669"/>
    <property type="project" value="TreeGrafter"/>
</dbReference>
<dbReference type="PANTHER" id="PTHR12790:SF0">
    <property type="entry name" value="RNA POLYMERASE I-SPECIFIC TRANSCRIPTION INITIATION FACTOR RRN3-RELATED"/>
    <property type="match status" value="1"/>
</dbReference>
<dbReference type="AlphaFoldDB" id="A0AAN5CFM7"/>
<name>A0AAN5CFM7_9BILA</name>
<feature type="compositionally biased region" description="Acidic residues" evidence="2">
    <location>
        <begin position="541"/>
        <end position="556"/>
    </location>
</feature>
<sequence length="592" mass="66862">MAAASENQTISARDVITRFSKGDVQAILLYKKICNAFDLVEKWDENASRQFLSQILDIGDLLDHACKTLVENIIKLKWTKVPMDLRMRWRNLLCEIGVKHVVHLEKIYQCAIRAFLPEEMSNDKGELALALPEDQQAELFGMAHSIVNQLLIVLPVSAKMASKMLSRYFPYQSSPVFKITAYVRNLINASEYASVIREEIWGLIIDNLVNFDSLIGRETSGDDSGAEIFMIDEDDDNSRASAVMEGCNPDHMAKLDQAMRDIIDYVHASHAIEIDDDAAAWMHCSGKVESESVFNAIHAALMRHLLNVPSVRYVSFLWLFLASLKEEYTERVLSSLWECLIRPSSLDGEAKKSQGAASYLAAFIARAKYIDIRMAQSYLAKMAAYLCSYVDRVGLSSRTIVPGLSHHGVFYAMANAFFLAFSFRYREIVKIGGLDEVRHWGIARFIHSSLDPLKYSVVSVGRCFAAVSRSLQLVYCNHVLPLTMTEFNRPFDPCFPFDAYFLQKTVALISPLTRKFSPMKEDADNLTREIKMARVEKKEEEEESAIDFLDDDEEMDYGSPKSFGPLSSGLFTVYSTSPGLRPFQSGSPMDMR</sequence>
<dbReference type="Proteomes" id="UP001328107">
    <property type="component" value="Unassembled WGS sequence"/>
</dbReference>
<dbReference type="InterPro" id="IPR007991">
    <property type="entry name" value="RNA_pol_I_trans_ini_fac_RRN3"/>
</dbReference>
<evidence type="ECO:0000256" key="2">
    <source>
        <dbReference type="SAM" id="MobiDB-lite"/>
    </source>
</evidence>
<accession>A0AAN5CFM7</accession>
<comment type="caution">
    <text evidence="3">The sequence shown here is derived from an EMBL/GenBank/DDBJ whole genome shotgun (WGS) entry which is preliminary data.</text>
</comment>
<organism evidence="3 4">
    <name type="scientific">Pristionchus mayeri</name>
    <dbReference type="NCBI Taxonomy" id="1317129"/>
    <lineage>
        <taxon>Eukaryota</taxon>
        <taxon>Metazoa</taxon>
        <taxon>Ecdysozoa</taxon>
        <taxon>Nematoda</taxon>
        <taxon>Chromadorea</taxon>
        <taxon>Rhabditida</taxon>
        <taxon>Rhabditina</taxon>
        <taxon>Diplogasteromorpha</taxon>
        <taxon>Diplogasteroidea</taxon>
        <taxon>Neodiplogasteridae</taxon>
        <taxon>Pristionchus</taxon>
    </lineage>
</organism>
<dbReference type="GO" id="GO:0001181">
    <property type="term" value="F:RNA polymerase I general transcription initiation factor activity"/>
    <property type="evidence" value="ECO:0007669"/>
    <property type="project" value="InterPro"/>
</dbReference>
<dbReference type="Pfam" id="PF05327">
    <property type="entry name" value="RRN3"/>
    <property type="match status" value="1"/>
</dbReference>
<reference evidence="4" key="1">
    <citation type="submission" date="2022-10" db="EMBL/GenBank/DDBJ databases">
        <title>Genome assembly of Pristionchus species.</title>
        <authorList>
            <person name="Yoshida K."/>
            <person name="Sommer R.J."/>
        </authorList>
    </citation>
    <scope>NUCLEOTIDE SEQUENCE [LARGE SCALE GENOMIC DNA]</scope>
    <source>
        <strain evidence="4">RS5460</strain>
    </source>
</reference>
<comment type="similarity">
    <text evidence="1">Belongs to the RRN3 family.</text>
</comment>
<evidence type="ECO:0000313" key="3">
    <source>
        <dbReference type="EMBL" id="GMR42002.1"/>
    </source>
</evidence>
<feature type="region of interest" description="Disordered" evidence="2">
    <location>
        <begin position="541"/>
        <end position="567"/>
    </location>
</feature>
<keyword evidence="4" id="KW-1185">Reference proteome</keyword>
<dbReference type="PANTHER" id="PTHR12790">
    <property type="entry name" value="TRANSCRIPTION INITIATION FACTOR IA RRN3"/>
    <property type="match status" value="1"/>
</dbReference>
<evidence type="ECO:0008006" key="5">
    <source>
        <dbReference type="Google" id="ProtNLM"/>
    </source>
</evidence>
<gene>
    <name evidence="3" type="ORF">PMAYCL1PPCAC_12197</name>
</gene>
<dbReference type="GO" id="GO:0006361">
    <property type="term" value="P:transcription initiation at RNA polymerase I promoter"/>
    <property type="evidence" value="ECO:0007669"/>
    <property type="project" value="InterPro"/>
</dbReference>
<protein>
    <recommendedName>
        <fullName evidence="5">RNA polymerase I-specific transcription initiation factor RRN3</fullName>
    </recommendedName>
</protein>
<proteinExistence type="inferred from homology"/>